<reference evidence="3" key="1">
    <citation type="journal article" date="2013" name="Science">
        <title>Comparative analysis of bat genomes provides insight into the evolution of flight and immunity.</title>
        <authorList>
            <person name="Zhang G."/>
            <person name="Cowled C."/>
            <person name="Shi Z."/>
            <person name="Huang Z."/>
            <person name="Bishop-Lilly K.A."/>
            <person name="Fang X."/>
            <person name="Wynne J.W."/>
            <person name="Xiong Z."/>
            <person name="Baker M.L."/>
            <person name="Zhao W."/>
            <person name="Tachedjian M."/>
            <person name="Zhu Y."/>
            <person name="Zhou P."/>
            <person name="Jiang X."/>
            <person name="Ng J."/>
            <person name="Yang L."/>
            <person name="Wu L."/>
            <person name="Xiao J."/>
            <person name="Feng Y."/>
            <person name="Chen Y."/>
            <person name="Sun X."/>
            <person name="Zhang Y."/>
            <person name="Marsh G.A."/>
            <person name="Crameri G."/>
            <person name="Broder C.C."/>
            <person name="Frey K.G."/>
            <person name="Wang L.F."/>
            <person name="Wang J."/>
        </authorList>
    </citation>
    <scope>NUCLEOTIDE SEQUENCE [LARGE SCALE GENOMIC DNA]</scope>
</reference>
<dbReference type="InParanoid" id="L5K8D4"/>
<evidence type="ECO:0000256" key="1">
    <source>
        <dbReference type="SAM" id="MobiDB-lite"/>
    </source>
</evidence>
<organism evidence="2 3">
    <name type="scientific">Pteropus alecto</name>
    <name type="common">Black flying fox</name>
    <dbReference type="NCBI Taxonomy" id="9402"/>
    <lineage>
        <taxon>Eukaryota</taxon>
        <taxon>Metazoa</taxon>
        <taxon>Chordata</taxon>
        <taxon>Craniata</taxon>
        <taxon>Vertebrata</taxon>
        <taxon>Euteleostomi</taxon>
        <taxon>Mammalia</taxon>
        <taxon>Eutheria</taxon>
        <taxon>Laurasiatheria</taxon>
        <taxon>Chiroptera</taxon>
        <taxon>Yinpterochiroptera</taxon>
        <taxon>Pteropodoidea</taxon>
        <taxon>Pteropodidae</taxon>
        <taxon>Pteropodinae</taxon>
        <taxon>Pteropus</taxon>
    </lineage>
</organism>
<evidence type="ECO:0000313" key="3">
    <source>
        <dbReference type="Proteomes" id="UP000010552"/>
    </source>
</evidence>
<sequence>MNEVRLREAPRVPSRDQRGDPWEGDSKKRRDAKANPDLPHDVDRTCPAMPEARKIATRPLSNYVSFTEHELSEAPRCTQQEGRDAHWEQLLASSWQP</sequence>
<protein>
    <submittedName>
        <fullName evidence="2">Uncharacterized protein</fullName>
    </submittedName>
</protein>
<accession>L5K8D4</accession>
<dbReference type="EMBL" id="KB030944">
    <property type="protein sequence ID" value="ELK07949.1"/>
    <property type="molecule type" value="Genomic_DNA"/>
</dbReference>
<dbReference type="Proteomes" id="UP000010552">
    <property type="component" value="Unassembled WGS sequence"/>
</dbReference>
<keyword evidence="3" id="KW-1185">Reference proteome</keyword>
<gene>
    <name evidence="2" type="ORF">PAL_GLEAN10007198</name>
</gene>
<feature type="region of interest" description="Disordered" evidence="1">
    <location>
        <begin position="1"/>
        <end position="45"/>
    </location>
</feature>
<name>L5K8D4_PTEAL</name>
<evidence type="ECO:0000313" key="2">
    <source>
        <dbReference type="EMBL" id="ELK07949.1"/>
    </source>
</evidence>
<feature type="compositionally biased region" description="Basic and acidic residues" evidence="1">
    <location>
        <begin position="1"/>
        <end position="44"/>
    </location>
</feature>
<proteinExistence type="predicted"/>
<dbReference type="AlphaFoldDB" id="L5K8D4"/>